<protein>
    <submittedName>
        <fullName evidence="3">Putative RGD-containing peptide</fullName>
    </submittedName>
    <submittedName>
        <fullName evidence="4">Putative conserved secreted protein</fullName>
    </submittedName>
</protein>
<evidence type="ECO:0000256" key="1">
    <source>
        <dbReference type="SAM" id="MobiDB-lite"/>
    </source>
</evidence>
<evidence type="ECO:0000256" key="2">
    <source>
        <dbReference type="SAM" id="SignalP"/>
    </source>
</evidence>
<feature type="compositionally biased region" description="Acidic residues" evidence="1">
    <location>
        <begin position="37"/>
        <end position="59"/>
    </location>
</feature>
<feature type="signal peptide" evidence="2">
    <location>
        <begin position="1"/>
        <end position="23"/>
    </location>
</feature>
<evidence type="ECO:0000313" key="3">
    <source>
        <dbReference type="EMBL" id="AAD32196.1"/>
    </source>
</evidence>
<proteinExistence type="evidence at transcript level"/>
<dbReference type="AlphaFoldDB" id="Q9XZ49"/>
<feature type="chain" id="PRO_5036441217" evidence="2">
    <location>
        <begin position="24"/>
        <end position="76"/>
    </location>
</feature>
<reference evidence="4" key="2">
    <citation type="journal article" date="2020" name="BMC">
        <title>Leishmania infection induces a limited differential gene expression in the sand fly midgut.</title>
        <authorList>
            <person name="Coutinho-Abreu I.V."/>
            <person name="Serafim T.D."/>
            <person name="Meneses C."/>
            <person name="Kamhawi S."/>
            <person name="Oliveira F."/>
            <person name="Valenzuela J.G."/>
        </authorList>
    </citation>
    <scope>NUCLEOTIDE SEQUENCE</scope>
    <source>
        <strain evidence="4">Jacobina</strain>
        <tissue evidence="4">Midgut</tissue>
    </source>
</reference>
<dbReference type="EMBL" id="GITU01002007">
    <property type="protein sequence ID" value="MBC1170710.1"/>
    <property type="molecule type" value="Transcribed_RNA"/>
</dbReference>
<reference evidence="3" key="1">
    <citation type="journal article" date="1999" name="Proc. Natl. Acad. Sci. U.S.A.">
        <title>Toward an understanding of the biochemical and pharmacological complexity of the saliva of a hematophagous sand fly Lutzomyia longipalpis.</title>
        <authorList>
            <person name="Charlab R."/>
            <person name="Valenzuela J.G."/>
            <person name="Rowton E.D."/>
            <person name="Ribeiro J.M."/>
        </authorList>
    </citation>
    <scope>NUCLEOTIDE SEQUENCE</scope>
    <source>
        <strain evidence="3">Jacobina</strain>
        <tissue evidence="3">Salivary gland</tissue>
    </source>
</reference>
<dbReference type="EMBL" id="AF132516">
    <property type="protein sequence ID" value="AAD32196.1"/>
    <property type="molecule type" value="mRNA"/>
</dbReference>
<feature type="compositionally biased region" description="Basic and acidic residues" evidence="1">
    <location>
        <begin position="67"/>
        <end position="76"/>
    </location>
</feature>
<organism evidence="3">
    <name type="scientific">Lutzomyia longipalpis</name>
    <name type="common">Sand fly</name>
    <dbReference type="NCBI Taxonomy" id="7200"/>
    <lineage>
        <taxon>Eukaryota</taxon>
        <taxon>Metazoa</taxon>
        <taxon>Ecdysozoa</taxon>
        <taxon>Arthropoda</taxon>
        <taxon>Hexapoda</taxon>
        <taxon>Insecta</taxon>
        <taxon>Pterygota</taxon>
        <taxon>Neoptera</taxon>
        <taxon>Endopterygota</taxon>
        <taxon>Diptera</taxon>
        <taxon>Nematocera</taxon>
        <taxon>Psychodoidea</taxon>
        <taxon>Psychodidae</taxon>
        <taxon>Lutzomyia</taxon>
        <taxon>Lutzomyia</taxon>
    </lineage>
</organism>
<gene>
    <name evidence="3" type="primary">RGD</name>
</gene>
<feature type="region of interest" description="Disordered" evidence="1">
    <location>
        <begin position="34"/>
        <end position="76"/>
    </location>
</feature>
<keyword evidence="2" id="KW-0732">Signal</keyword>
<evidence type="ECO:0000313" key="4">
    <source>
        <dbReference type="EMBL" id="MBC1170710.1"/>
    </source>
</evidence>
<name>Q9XZ49_LUTLO</name>
<accession>Q9XZ49</accession>
<sequence>MKLFCLIFVVFVALEVCIETVKAMEATEEISVKLQDDANEPDDSLDLDEGLPDAFDEDYNNQAEYKPNPRGDYRRR</sequence>